<proteinExistence type="predicted"/>
<comment type="caution">
    <text evidence="2">The sequence shown here is derived from an EMBL/GenBank/DDBJ whole genome shotgun (WGS) entry which is preliminary data.</text>
</comment>
<dbReference type="InterPro" id="IPR046076">
    <property type="entry name" value="DUF6094"/>
</dbReference>
<feature type="domain" description="DUF6094" evidence="1">
    <location>
        <begin position="2"/>
        <end position="215"/>
    </location>
</feature>
<sequence length="342" mass="38935">MARLASESKGGYYPTPIDEVKRINERLTMASSEPINLIDPCCGTGEALGIINQHLKAGGADTQSYGVELEESRAFDAVIELDHVIRDGYEQLRTEPHYSLLYLNPPYQHGFAERVETTFLRKLTGRSRNILQPDGLLIYVIPQNVLKDASGVLSARFSDLNVYRFTDDNYSRFRQVVLFGRHRRPDVATKKKNLKWLKDIAEGDRDTLPTLDEEDGITYELIPSEPVALFRAGKLNDYELAKDLAGSEIFEETRRVFNNSSFDISFERPILELKPMHYSVATMADTDRGGNMGDHFLVSDVVKKKSEKENRDDEGNITDEEITEHYQSRVRVFSKQGVFDLE</sequence>
<gene>
    <name evidence="2" type="ORF">ACFQ4A_14005</name>
</gene>
<reference evidence="3" key="1">
    <citation type="journal article" date="2019" name="Int. J. Syst. Evol. Microbiol.">
        <title>The Global Catalogue of Microorganisms (GCM) 10K type strain sequencing project: providing services to taxonomists for standard genome sequencing and annotation.</title>
        <authorList>
            <consortium name="The Broad Institute Genomics Platform"/>
            <consortium name="The Broad Institute Genome Sequencing Center for Infectious Disease"/>
            <person name="Wu L."/>
            <person name="Ma J."/>
        </authorList>
    </citation>
    <scope>NUCLEOTIDE SEQUENCE [LARGE SCALE GENOMIC DNA]</scope>
    <source>
        <strain evidence="3">CCUG 54822</strain>
    </source>
</reference>
<name>A0ABW3ZWH4_9BACI</name>
<organism evidence="2 3">
    <name type="scientific">Lentibacillus salinarum</name>
    <dbReference type="NCBI Taxonomy" id="446820"/>
    <lineage>
        <taxon>Bacteria</taxon>
        <taxon>Bacillati</taxon>
        <taxon>Bacillota</taxon>
        <taxon>Bacilli</taxon>
        <taxon>Bacillales</taxon>
        <taxon>Bacillaceae</taxon>
        <taxon>Lentibacillus</taxon>
    </lineage>
</organism>
<evidence type="ECO:0000259" key="1">
    <source>
        <dbReference type="Pfam" id="PF19587"/>
    </source>
</evidence>
<dbReference type="EMBL" id="JBHTNH010000028">
    <property type="protein sequence ID" value="MFD1362770.1"/>
    <property type="molecule type" value="Genomic_DNA"/>
</dbReference>
<evidence type="ECO:0000313" key="3">
    <source>
        <dbReference type="Proteomes" id="UP001597178"/>
    </source>
</evidence>
<dbReference type="Gene3D" id="3.40.50.150">
    <property type="entry name" value="Vaccinia Virus protein VP39"/>
    <property type="match status" value="1"/>
</dbReference>
<dbReference type="Proteomes" id="UP001597178">
    <property type="component" value="Unassembled WGS sequence"/>
</dbReference>
<evidence type="ECO:0000313" key="2">
    <source>
        <dbReference type="EMBL" id="MFD1362770.1"/>
    </source>
</evidence>
<dbReference type="InterPro" id="IPR029063">
    <property type="entry name" value="SAM-dependent_MTases_sf"/>
</dbReference>
<accession>A0ABW3ZWH4</accession>
<dbReference type="Pfam" id="PF19587">
    <property type="entry name" value="DUF6094"/>
    <property type="match status" value="1"/>
</dbReference>
<protein>
    <submittedName>
        <fullName evidence="2">DUF6094 domain-containing protein</fullName>
    </submittedName>
</protein>
<keyword evidence="3" id="KW-1185">Reference proteome</keyword>
<dbReference type="RefSeq" id="WP_382401642.1">
    <property type="nucleotide sequence ID" value="NZ_JBHTNH010000028.1"/>
</dbReference>
<dbReference type="SUPFAM" id="SSF53335">
    <property type="entry name" value="S-adenosyl-L-methionine-dependent methyltransferases"/>
    <property type="match status" value="1"/>
</dbReference>